<organism evidence="1 2">
    <name type="scientific">Candidatus Saganbacteria bacterium</name>
    <dbReference type="NCBI Taxonomy" id="2575572"/>
    <lineage>
        <taxon>Bacteria</taxon>
        <taxon>Bacillati</taxon>
        <taxon>Saganbacteria</taxon>
    </lineage>
</organism>
<accession>A0A833L0C7</accession>
<evidence type="ECO:0000313" key="2">
    <source>
        <dbReference type="Proteomes" id="UP000488506"/>
    </source>
</evidence>
<dbReference type="Proteomes" id="UP000488506">
    <property type="component" value="Unassembled WGS sequence"/>
</dbReference>
<sequence length="38" mass="4236">MKNGRAIATQVINYDLGRAVDHFIGKRNIRIPLTSPAK</sequence>
<name>A0A833L0C7_UNCSA</name>
<protein>
    <submittedName>
        <fullName evidence="1">Uncharacterized protein</fullName>
    </submittedName>
</protein>
<comment type="caution">
    <text evidence="1">The sequence shown here is derived from an EMBL/GenBank/DDBJ whole genome shotgun (WGS) entry which is preliminary data.</text>
</comment>
<dbReference type="EMBL" id="WPAF01000021">
    <property type="protein sequence ID" value="KAF0133648.1"/>
    <property type="molecule type" value="Genomic_DNA"/>
</dbReference>
<gene>
    <name evidence="1" type="ORF">FD145_1186</name>
</gene>
<dbReference type="AlphaFoldDB" id="A0A833L0C7"/>
<reference evidence="1 2" key="1">
    <citation type="submission" date="2019-12" db="EMBL/GenBank/DDBJ databases">
        <authorList>
            <person name="Wolfe R."/>
            <person name="Danczak R."/>
            <person name="Wilkins M."/>
        </authorList>
    </citation>
    <scope>NUCLEOTIDE SEQUENCE [LARGE SCALE GENOMIC DNA]</scope>
    <source>
        <strain evidence="1">X2_MaxBin.013</strain>
    </source>
</reference>
<evidence type="ECO:0000313" key="1">
    <source>
        <dbReference type="EMBL" id="KAF0133648.1"/>
    </source>
</evidence>
<proteinExistence type="predicted"/>